<organism evidence="1 2">
    <name type="scientific">Pisolithus microcarpus 441</name>
    <dbReference type="NCBI Taxonomy" id="765257"/>
    <lineage>
        <taxon>Eukaryota</taxon>
        <taxon>Fungi</taxon>
        <taxon>Dikarya</taxon>
        <taxon>Basidiomycota</taxon>
        <taxon>Agaricomycotina</taxon>
        <taxon>Agaricomycetes</taxon>
        <taxon>Agaricomycetidae</taxon>
        <taxon>Boletales</taxon>
        <taxon>Sclerodermatineae</taxon>
        <taxon>Pisolithaceae</taxon>
        <taxon>Pisolithus</taxon>
    </lineage>
</organism>
<dbReference type="EMBL" id="KN834097">
    <property type="protein sequence ID" value="KIK12291.1"/>
    <property type="molecule type" value="Genomic_DNA"/>
</dbReference>
<sequence length="79" mass="8918">MYRRKKVLCWYLGTEQLLQSGYVFTPWRRPGVIYHPITAFSLSLSLRIKRGSSVVAPSEIPSVVSLDSCTEDQKSISPS</sequence>
<evidence type="ECO:0000313" key="2">
    <source>
        <dbReference type="Proteomes" id="UP000054018"/>
    </source>
</evidence>
<name>A0A0C9Y5K9_9AGAM</name>
<dbReference type="HOGENOM" id="CLU_2606940_0_0_1"/>
<reference evidence="1 2" key="1">
    <citation type="submission" date="2014-04" db="EMBL/GenBank/DDBJ databases">
        <authorList>
            <consortium name="DOE Joint Genome Institute"/>
            <person name="Kuo A."/>
            <person name="Kohler A."/>
            <person name="Costa M.D."/>
            <person name="Nagy L.G."/>
            <person name="Floudas D."/>
            <person name="Copeland A."/>
            <person name="Barry K.W."/>
            <person name="Cichocki N."/>
            <person name="Veneault-Fourrey C."/>
            <person name="LaButti K."/>
            <person name="Lindquist E.A."/>
            <person name="Lipzen A."/>
            <person name="Lundell T."/>
            <person name="Morin E."/>
            <person name="Murat C."/>
            <person name="Sun H."/>
            <person name="Tunlid A."/>
            <person name="Henrissat B."/>
            <person name="Grigoriev I.V."/>
            <person name="Hibbett D.S."/>
            <person name="Martin F."/>
            <person name="Nordberg H.P."/>
            <person name="Cantor M.N."/>
            <person name="Hua S.X."/>
        </authorList>
    </citation>
    <scope>NUCLEOTIDE SEQUENCE [LARGE SCALE GENOMIC DNA]</scope>
    <source>
        <strain evidence="1 2">441</strain>
    </source>
</reference>
<gene>
    <name evidence="1" type="ORF">PISMIDRAFT_689602</name>
</gene>
<keyword evidence="2" id="KW-1185">Reference proteome</keyword>
<accession>A0A0C9Y5K9</accession>
<evidence type="ECO:0000313" key="1">
    <source>
        <dbReference type="EMBL" id="KIK12291.1"/>
    </source>
</evidence>
<reference evidence="2" key="2">
    <citation type="submission" date="2015-01" db="EMBL/GenBank/DDBJ databases">
        <title>Evolutionary Origins and Diversification of the Mycorrhizal Mutualists.</title>
        <authorList>
            <consortium name="DOE Joint Genome Institute"/>
            <consortium name="Mycorrhizal Genomics Consortium"/>
            <person name="Kohler A."/>
            <person name="Kuo A."/>
            <person name="Nagy L.G."/>
            <person name="Floudas D."/>
            <person name="Copeland A."/>
            <person name="Barry K.W."/>
            <person name="Cichocki N."/>
            <person name="Veneault-Fourrey C."/>
            <person name="LaButti K."/>
            <person name="Lindquist E.A."/>
            <person name="Lipzen A."/>
            <person name="Lundell T."/>
            <person name="Morin E."/>
            <person name="Murat C."/>
            <person name="Riley R."/>
            <person name="Ohm R."/>
            <person name="Sun H."/>
            <person name="Tunlid A."/>
            <person name="Henrissat B."/>
            <person name="Grigoriev I.V."/>
            <person name="Hibbett D.S."/>
            <person name="Martin F."/>
        </authorList>
    </citation>
    <scope>NUCLEOTIDE SEQUENCE [LARGE SCALE GENOMIC DNA]</scope>
    <source>
        <strain evidence="2">441</strain>
    </source>
</reference>
<dbReference type="AlphaFoldDB" id="A0A0C9Y5K9"/>
<protein>
    <submittedName>
        <fullName evidence="1">Uncharacterized protein</fullName>
    </submittedName>
</protein>
<dbReference type="Proteomes" id="UP000054018">
    <property type="component" value="Unassembled WGS sequence"/>
</dbReference>
<proteinExistence type="predicted"/>